<protein>
    <submittedName>
        <fullName evidence="6">Monoamine oxidase</fullName>
    </submittedName>
</protein>
<dbReference type="EMBL" id="FUYM01000004">
    <property type="protein sequence ID" value="SKB64932.1"/>
    <property type="molecule type" value="Genomic_DNA"/>
</dbReference>
<evidence type="ECO:0000256" key="4">
    <source>
        <dbReference type="PIRSR" id="PIRSR601613-1"/>
    </source>
</evidence>
<dbReference type="STRING" id="439228.SAMN06295920_104454"/>
<feature type="binding site" evidence="4">
    <location>
        <position position="258"/>
    </location>
    <ligand>
        <name>FAD</name>
        <dbReference type="ChEBI" id="CHEBI:57692"/>
    </ligand>
</feature>
<evidence type="ECO:0000256" key="1">
    <source>
        <dbReference type="ARBA" id="ARBA00001974"/>
    </source>
</evidence>
<evidence type="ECO:0000256" key="3">
    <source>
        <dbReference type="ARBA" id="ARBA00023002"/>
    </source>
</evidence>
<reference evidence="7" key="1">
    <citation type="submission" date="2017-02" db="EMBL/GenBank/DDBJ databases">
        <authorList>
            <person name="Varghese N."/>
            <person name="Submissions S."/>
        </authorList>
    </citation>
    <scope>NUCLEOTIDE SEQUENCE [LARGE SCALE GENOMIC DNA]</scope>
    <source>
        <strain evidence="7">UM2</strain>
    </source>
</reference>
<dbReference type="Gene3D" id="3.90.660.10">
    <property type="match status" value="1"/>
</dbReference>
<dbReference type="Pfam" id="PF01593">
    <property type="entry name" value="Amino_oxidase"/>
    <property type="match status" value="1"/>
</dbReference>
<dbReference type="InterPro" id="IPR002937">
    <property type="entry name" value="Amino_oxidase"/>
</dbReference>
<dbReference type="RefSeq" id="WP_079648336.1">
    <property type="nucleotide sequence ID" value="NZ_FUYM01000004.1"/>
</dbReference>
<dbReference type="Proteomes" id="UP000189818">
    <property type="component" value="Unassembled WGS sequence"/>
</dbReference>
<proteinExistence type="inferred from homology"/>
<dbReference type="AlphaFoldDB" id="A0A1T5CZM3"/>
<evidence type="ECO:0000313" key="7">
    <source>
        <dbReference type="Proteomes" id="UP000189818"/>
    </source>
</evidence>
<feature type="binding site" evidence="4">
    <location>
        <begin position="63"/>
        <end position="64"/>
    </location>
    <ligand>
        <name>FAD</name>
        <dbReference type="ChEBI" id="CHEBI:57692"/>
    </ligand>
</feature>
<keyword evidence="7" id="KW-1185">Reference proteome</keyword>
<evidence type="ECO:0000313" key="6">
    <source>
        <dbReference type="EMBL" id="SKB64932.1"/>
    </source>
</evidence>
<sequence>MDGVAVGRRGVIAGGIGLLAGAAATPAVAADRPIDVLVIGGGLAGLIAARDLARDGHRVLLLEARPRLGGRVAWGQLAGQAVDSGGTWFHWHQAAIWREVQRYELEVVERPVADHYFIGAGGPLRAMPPEELDGRLRRGLAAFWGDPALQAALATPFAVQASGDRLVALDRMSVEDRLRAIRLDPVDDSALRAIFSDFGRPLDQVSLAWAMQRMANGLWTYESFMALFAVYRLRGTMRALCEAIRADGGFDLRLGAPVTQVAQGAEGVSVRTADGTAFAARAAVVATPVEAWRAIRFSPDLPADHRQAAAEGMAAPRLSNFILHVRGLPGAVNSFAPTGTDPFEFTFTHSILDDGQLLSAYAMEGALGVRDGAARMEAALRRFAPEARLAGFVGHDWGREPFSLGGSGSLKRGQMARFVDRLDRPIGRLCFAGADFAPQFAGFLTGAIESGARAARRIGGILRRG</sequence>
<feature type="domain" description="Amine oxidase" evidence="5">
    <location>
        <begin position="43"/>
        <end position="458"/>
    </location>
</feature>
<dbReference type="InterPro" id="IPR036188">
    <property type="entry name" value="FAD/NAD-bd_sf"/>
</dbReference>
<comment type="similarity">
    <text evidence="2">Belongs to the flavin monoamine oxidase family.</text>
</comment>
<dbReference type="PANTHER" id="PTHR43563">
    <property type="entry name" value="AMINE OXIDASE"/>
    <property type="match status" value="1"/>
</dbReference>
<dbReference type="SUPFAM" id="SSF51905">
    <property type="entry name" value="FAD/NAD(P)-binding domain"/>
    <property type="match status" value="1"/>
</dbReference>
<dbReference type="PRINTS" id="PR00757">
    <property type="entry name" value="AMINEOXDASEF"/>
</dbReference>
<comment type="cofactor">
    <cofactor evidence="1">
        <name>FAD</name>
        <dbReference type="ChEBI" id="CHEBI:57692"/>
    </cofactor>
</comment>
<dbReference type="InterPro" id="IPR001613">
    <property type="entry name" value="Flavin_amine_oxidase"/>
</dbReference>
<dbReference type="OrthoDB" id="337830at2"/>
<name>A0A1T5CZM3_9SPHN</name>
<organism evidence="6 7">
    <name type="scientific">Rhizorhabdus histidinilytica</name>
    <dbReference type="NCBI Taxonomy" id="439228"/>
    <lineage>
        <taxon>Bacteria</taxon>
        <taxon>Pseudomonadati</taxon>
        <taxon>Pseudomonadota</taxon>
        <taxon>Alphaproteobacteria</taxon>
        <taxon>Sphingomonadales</taxon>
        <taxon>Sphingomonadaceae</taxon>
        <taxon>Rhizorhabdus</taxon>
    </lineage>
</organism>
<gene>
    <name evidence="6" type="ORF">SAMN06295920_104454</name>
</gene>
<keyword evidence="3" id="KW-0560">Oxidoreductase</keyword>
<dbReference type="Gene3D" id="3.50.50.60">
    <property type="entry name" value="FAD/NAD(P)-binding domain"/>
    <property type="match status" value="1"/>
</dbReference>
<dbReference type="Gene3D" id="1.10.405.10">
    <property type="entry name" value="Guanine Nucleotide Dissociation Inhibitor, domain 1"/>
    <property type="match status" value="1"/>
</dbReference>
<dbReference type="InterPro" id="IPR050703">
    <property type="entry name" value="Flavin_MAO"/>
</dbReference>
<dbReference type="GO" id="GO:0016491">
    <property type="term" value="F:oxidoreductase activity"/>
    <property type="evidence" value="ECO:0007669"/>
    <property type="project" value="UniProtKB-KW"/>
</dbReference>
<accession>A0A1T5CZM3</accession>
<dbReference type="PANTHER" id="PTHR43563:SF1">
    <property type="entry name" value="AMINE OXIDASE [FLAVIN-CONTAINING] B"/>
    <property type="match status" value="1"/>
</dbReference>
<evidence type="ECO:0000259" key="5">
    <source>
        <dbReference type="Pfam" id="PF01593"/>
    </source>
</evidence>
<evidence type="ECO:0000256" key="2">
    <source>
        <dbReference type="ARBA" id="ARBA00005995"/>
    </source>
</evidence>